<feature type="region of interest" description="Disordered" evidence="7">
    <location>
        <begin position="559"/>
        <end position="630"/>
    </location>
</feature>
<feature type="transmembrane region" description="Helical" evidence="8">
    <location>
        <begin position="147"/>
        <end position="169"/>
    </location>
</feature>
<evidence type="ECO:0000256" key="1">
    <source>
        <dbReference type="ARBA" id="ARBA00004127"/>
    </source>
</evidence>
<feature type="transmembrane region" description="Helical" evidence="8">
    <location>
        <begin position="211"/>
        <end position="233"/>
    </location>
</feature>
<sequence>MTSVPVAKKSGCTPTPSRTASHVSNASPPSEKPKTGARQPMELTDQTNLLPFKKVVACFLGLALCIVVSTLDTVIIATAIPTISSAFDAGSLVSWVPSAYLLTSTSFQPLYGRFSDIFGRKAAIVVSMSIFMFGNLLAGFSRTIIQLIVFRGIAGAGGGGIISMAQIVVSDIVSLRDRGKYQGIIGGVVALGYAIGPVIGGALAQKASWRWCFWITIPVSLGAVVVVIFLLPLKKVTGDIRKKVLAIDFIGAFLSLVGCALIILPIIWGGVTFPWKSPVVLATLCSGFVVVVIFCIWEWKGAQLPIVPMYIFKHVTVSGVYITMFINGFVYFSTLYYLPQYFQVVLGYDPIGAALLLIPVLVSQMALSWISGVIVSKTGRYRNIIHSGFAIWSIGCGLISTITTRSHKAQLVVYMLLAGSGSGQTFQTTTVAAQASVSRKDMSVVTSFRNFIRLFGGSLALSVGAAIINNALRSSMNVLDLPPPVITAILNDPSKLASPSTLGISASTASAILSRGYTRGFRSVFLLNASLTAVATIASIFMIKHKDLMRGDEAGLRESASRALDAEGGKSEKGDTPALSMGSREMTLDVSDVSGPGGDIEKGAATGLESLPSRIDAREGAKDVEALKSS</sequence>
<dbReference type="Proteomes" id="UP000567179">
    <property type="component" value="Unassembled WGS sequence"/>
</dbReference>
<keyword evidence="11" id="KW-1185">Reference proteome</keyword>
<feature type="compositionally biased region" description="Polar residues" evidence="7">
    <location>
        <begin position="12"/>
        <end position="28"/>
    </location>
</feature>
<accession>A0A8H5F2Z1</accession>
<dbReference type="EMBL" id="JAACJJ010000028">
    <property type="protein sequence ID" value="KAF5321749.1"/>
    <property type="molecule type" value="Genomic_DNA"/>
</dbReference>
<feature type="transmembrane region" description="Helical" evidence="8">
    <location>
        <begin position="351"/>
        <end position="375"/>
    </location>
</feature>
<evidence type="ECO:0000256" key="4">
    <source>
        <dbReference type="ARBA" id="ARBA00022692"/>
    </source>
</evidence>
<feature type="transmembrane region" description="Helical" evidence="8">
    <location>
        <begin position="55"/>
        <end position="80"/>
    </location>
</feature>
<evidence type="ECO:0000256" key="6">
    <source>
        <dbReference type="ARBA" id="ARBA00023136"/>
    </source>
</evidence>
<evidence type="ECO:0000313" key="11">
    <source>
        <dbReference type="Proteomes" id="UP000567179"/>
    </source>
</evidence>
<keyword evidence="3" id="KW-0813">Transport</keyword>
<comment type="subcellular location">
    <subcellularLocation>
        <location evidence="1">Endomembrane system</location>
        <topology evidence="1">Multi-pass membrane protein</topology>
    </subcellularLocation>
</comment>
<feature type="domain" description="Major facilitator superfamily (MFS) profile" evidence="9">
    <location>
        <begin position="58"/>
        <end position="547"/>
    </location>
</feature>
<feature type="region of interest" description="Disordered" evidence="7">
    <location>
        <begin position="1"/>
        <end position="40"/>
    </location>
</feature>
<keyword evidence="4 8" id="KW-0812">Transmembrane</keyword>
<dbReference type="AlphaFoldDB" id="A0A8H5F2Z1"/>
<dbReference type="SUPFAM" id="SSF103473">
    <property type="entry name" value="MFS general substrate transporter"/>
    <property type="match status" value="2"/>
</dbReference>
<comment type="caution">
    <text evidence="10">The sequence shown here is derived from an EMBL/GenBank/DDBJ whole genome shotgun (WGS) entry which is preliminary data.</text>
</comment>
<dbReference type="PANTHER" id="PTHR23501">
    <property type="entry name" value="MAJOR FACILITATOR SUPERFAMILY"/>
    <property type="match status" value="1"/>
</dbReference>
<evidence type="ECO:0000313" key="10">
    <source>
        <dbReference type="EMBL" id="KAF5321749.1"/>
    </source>
</evidence>
<proteinExistence type="inferred from homology"/>
<dbReference type="Gene3D" id="1.20.1720.10">
    <property type="entry name" value="Multidrug resistance protein D"/>
    <property type="match status" value="1"/>
</dbReference>
<evidence type="ECO:0000256" key="7">
    <source>
        <dbReference type="SAM" id="MobiDB-lite"/>
    </source>
</evidence>
<evidence type="ECO:0000256" key="2">
    <source>
        <dbReference type="ARBA" id="ARBA00008335"/>
    </source>
</evidence>
<comment type="similarity">
    <text evidence="2">Belongs to the major facilitator superfamily.</text>
</comment>
<feature type="compositionally biased region" description="Basic and acidic residues" evidence="7">
    <location>
        <begin position="559"/>
        <end position="575"/>
    </location>
</feature>
<keyword evidence="6 8" id="KW-0472">Membrane</keyword>
<dbReference type="InterPro" id="IPR020846">
    <property type="entry name" value="MFS_dom"/>
</dbReference>
<evidence type="ECO:0000259" key="9">
    <source>
        <dbReference type="PROSITE" id="PS50850"/>
    </source>
</evidence>
<dbReference type="PRINTS" id="PR01036">
    <property type="entry name" value="TCRTETB"/>
</dbReference>
<dbReference type="Gene3D" id="1.20.1250.20">
    <property type="entry name" value="MFS general substrate transporter like domains"/>
    <property type="match status" value="1"/>
</dbReference>
<dbReference type="CDD" id="cd17502">
    <property type="entry name" value="MFS_Azr1_MDR_like"/>
    <property type="match status" value="1"/>
</dbReference>
<feature type="transmembrane region" description="Helical" evidence="8">
    <location>
        <begin position="320"/>
        <end position="339"/>
    </location>
</feature>
<dbReference type="GO" id="GO:0022857">
    <property type="term" value="F:transmembrane transporter activity"/>
    <property type="evidence" value="ECO:0007669"/>
    <property type="project" value="InterPro"/>
</dbReference>
<gene>
    <name evidence="10" type="ORF">D9619_001273</name>
</gene>
<feature type="transmembrane region" description="Helical" evidence="8">
    <location>
        <begin position="280"/>
        <end position="299"/>
    </location>
</feature>
<feature type="compositionally biased region" description="Basic and acidic residues" evidence="7">
    <location>
        <begin position="615"/>
        <end position="630"/>
    </location>
</feature>
<dbReference type="GO" id="GO:0012505">
    <property type="term" value="C:endomembrane system"/>
    <property type="evidence" value="ECO:0007669"/>
    <property type="project" value="UniProtKB-SubCell"/>
</dbReference>
<dbReference type="OrthoDB" id="10021397at2759"/>
<evidence type="ECO:0000256" key="3">
    <source>
        <dbReference type="ARBA" id="ARBA00022448"/>
    </source>
</evidence>
<dbReference type="GO" id="GO:0005886">
    <property type="term" value="C:plasma membrane"/>
    <property type="evidence" value="ECO:0007669"/>
    <property type="project" value="TreeGrafter"/>
</dbReference>
<dbReference type="PROSITE" id="PS50850">
    <property type="entry name" value="MFS"/>
    <property type="match status" value="1"/>
</dbReference>
<dbReference type="Pfam" id="PF07690">
    <property type="entry name" value="MFS_1"/>
    <property type="match status" value="1"/>
</dbReference>
<evidence type="ECO:0000256" key="8">
    <source>
        <dbReference type="SAM" id="Phobius"/>
    </source>
</evidence>
<feature type="transmembrane region" description="Helical" evidence="8">
    <location>
        <begin position="123"/>
        <end position="141"/>
    </location>
</feature>
<evidence type="ECO:0000256" key="5">
    <source>
        <dbReference type="ARBA" id="ARBA00022989"/>
    </source>
</evidence>
<name>A0A8H5F2Z1_9AGAR</name>
<feature type="transmembrane region" description="Helical" evidence="8">
    <location>
        <begin position="524"/>
        <end position="543"/>
    </location>
</feature>
<feature type="transmembrane region" description="Helical" evidence="8">
    <location>
        <begin position="181"/>
        <end position="205"/>
    </location>
</feature>
<feature type="transmembrane region" description="Helical" evidence="8">
    <location>
        <begin position="245"/>
        <end position="268"/>
    </location>
</feature>
<keyword evidence="5 8" id="KW-1133">Transmembrane helix</keyword>
<protein>
    <recommendedName>
        <fullName evidence="9">Major facilitator superfamily (MFS) profile domain-containing protein</fullName>
    </recommendedName>
</protein>
<feature type="transmembrane region" description="Helical" evidence="8">
    <location>
        <begin position="92"/>
        <end position="111"/>
    </location>
</feature>
<reference evidence="10 11" key="1">
    <citation type="journal article" date="2020" name="ISME J.">
        <title>Uncovering the hidden diversity of litter-decomposition mechanisms in mushroom-forming fungi.</title>
        <authorList>
            <person name="Floudas D."/>
            <person name="Bentzer J."/>
            <person name="Ahren D."/>
            <person name="Johansson T."/>
            <person name="Persson P."/>
            <person name="Tunlid A."/>
        </authorList>
    </citation>
    <scope>NUCLEOTIDE SEQUENCE [LARGE SCALE GENOMIC DNA]</scope>
    <source>
        <strain evidence="10 11">CBS 101986</strain>
    </source>
</reference>
<organism evidence="10 11">
    <name type="scientific">Psilocybe cf. subviscida</name>
    <dbReference type="NCBI Taxonomy" id="2480587"/>
    <lineage>
        <taxon>Eukaryota</taxon>
        <taxon>Fungi</taxon>
        <taxon>Dikarya</taxon>
        <taxon>Basidiomycota</taxon>
        <taxon>Agaricomycotina</taxon>
        <taxon>Agaricomycetes</taxon>
        <taxon>Agaricomycetidae</taxon>
        <taxon>Agaricales</taxon>
        <taxon>Agaricineae</taxon>
        <taxon>Strophariaceae</taxon>
        <taxon>Psilocybe</taxon>
    </lineage>
</organism>
<dbReference type="InterPro" id="IPR011701">
    <property type="entry name" value="MFS"/>
</dbReference>
<dbReference type="FunFam" id="1.20.1720.10:FF:000013">
    <property type="entry name" value="Related to multidrug resistance proteins"/>
    <property type="match status" value="1"/>
</dbReference>
<feature type="transmembrane region" description="Helical" evidence="8">
    <location>
        <begin position="451"/>
        <end position="472"/>
    </location>
</feature>
<dbReference type="PANTHER" id="PTHR23501:SF189">
    <property type="entry name" value="DRUG TRANSPORTER, PUTATIVE (AFU_ORTHOLOGUE AFUA_4G03920)-RELATED"/>
    <property type="match status" value="1"/>
</dbReference>
<dbReference type="InterPro" id="IPR036259">
    <property type="entry name" value="MFS_trans_sf"/>
</dbReference>